<dbReference type="SUPFAM" id="SSF52777">
    <property type="entry name" value="CoA-dependent acyltransferases"/>
    <property type="match status" value="1"/>
</dbReference>
<protein>
    <submittedName>
        <fullName evidence="2">Uncharacterized protein</fullName>
    </submittedName>
</protein>
<evidence type="ECO:0000313" key="3">
    <source>
        <dbReference type="Proteomes" id="UP000077202"/>
    </source>
</evidence>
<dbReference type="PANTHER" id="PTHR34375:SF2">
    <property type="entry name" value="GATA ZINC FINGER PROTEIN"/>
    <property type="match status" value="1"/>
</dbReference>
<accession>A0A176WNV0</accession>
<dbReference type="EMBL" id="LVLJ01000312">
    <property type="protein sequence ID" value="OAE34830.1"/>
    <property type="molecule type" value="Genomic_DNA"/>
</dbReference>
<dbReference type="Proteomes" id="UP001162541">
    <property type="component" value="Chromosome 3"/>
</dbReference>
<sequence>MAAASVVGSKTRELSTTERNWVSLQKTGTGIVVAAFWFARQLSTASVQAAVIELVNQLPYLNSQVRTVDKGGEKKLFFQLRKDLPTLVEEVNPFTEGEGEGVGGEQDEARETWSRIVDLEANRSFPIQSDDFSRVFQVVLYKNLPNNSVLVVLRFQASAFDCPSLEPVVSRFFKTLRQVVEREEQKEKVEDLMRNMTLNDDTVGNFTYHPSMEDMIPKGLGDKNILSKGFEIMSNGLKAQSYRYFAFDSKTVKKEQKTRHIRASLSRESSDRLIQACKSNSTDLYGAFSTAFSKSLADHKRMGKKGEQYSFVVLFDCRSLLSPPQPQSLMGFYNSAMLATTQVSENSKGVTPFWKCAAEVTKHFQAAVKEKKHFKDIKLINSLMVTAMNFPNLTPEGSLRTATYSILHDPAPMNIPKEDSEYLQLKDHVVYISCHGAGPCVAIYVFLEDGALKFTFCYPSPMFSRQHIQAVVDGGMHHLTSSL</sequence>
<evidence type="ECO:0000313" key="1">
    <source>
        <dbReference type="EMBL" id="BBN05001.1"/>
    </source>
</evidence>
<dbReference type="Gene3D" id="3.30.559.30">
    <property type="entry name" value="Nonribosomal peptide synthetase, condensation domain"/>
    <property type="match status" value="1"/>
</dbReference>
<proteinExistence type="predicted"/>
<dbReference type="EMBL" id="AP019868">
    <property type="protein sequence ID" value="BBN05001.1"/>
    <property type="molecule type" value="Genomic_DNA"/>
</dbReference>
<dbReference type="Proteomes" id="UP000077202">
    <property type="component" value="Unassembled WGS sequence"/>
</dbReference>
<keyword evidence="3" id="KW-1185">Reference proteome</keyword>
<dbReference type="PANTHER" id="PTHR34375">
    <property type="entry name" value="GATA ZINC FINGER PROTEIN-RELATED"/>
    <property type="match status" value="1"/>
</dbReference>
<reference evidence="2 3" key="1">
    <citation type="submission" date="2016-03" db="EMBL/GenBank/DDBJ databases">
        <title>Mechanisms controlling the formation of the plant cell surface in tip-growing cells are functionally conserved among land plants.</title>
        <authorList>
            <person name="Honkanen S."/>
            <person name="Jones V.A."/>
            <person name="Morieri G."/>
            <person name="Champion C."/>
            <person name="Hetherington A.J."/>
            <person name="Kelly S."/>
            <person name="Saint-Marcoux D."/>
            <person name="Proust H."/>
            <person name="Prescott H."/>
            <person name="Dolan L."/>
        </authorList>
    </citation>
    <scope>NUCLEOTIDE SEQUENCE [LARGE SCALE GENOMIC DNA]</scope>
    <source>
        <strain evidence="3">cv. Tak-1 and cv. Tak-2</strain>
        <tissue evidence="2">Whole gametophyte</tissue>
    </source>
</reference>
<reference evidence="4" key="3">
    <citation type="journal article" date="2020" name="Curr. Biol.">
        <title>Chromatin organization in early land plants reveals an ancestral association between H3K27me3, transposons, and constitutive heterochromatin.</title>
        <authorList>
            <person name="Montgomery S.A."/>
            <person name="Tanizawa Y."/>
            <person name="Galik B."/>
            <person name="Wang N."/>
            <person name="Ito T."/>
            <person name="Mochizuki T."/>
            <person name="Akimcheva S."/>
            <person name="Bowman J.L."/>
            <person name="Cognat V."/>
            <person name="Marechal-Drouard L."/>
            <person name="Ekker H."/>
            <person name="Hong S.F."/>
            <person name="Kohchi T."/>
            <person name="Lin S.S."/>
            <person name="Liu L.D."/>
            <person name="Nakamura Y."/>
            <person name="Valeeva L.R."/>
            <person name="Shakirov E.V."/>
            <person name="Shippen D.E."/>
            <person name="Wei W.L."/>
            <person name="Yagura M."/>
            <person name="Yamaoka S."/>
            <person name="Yamato K.T."/>
            <person name="Liu C."/>
            <person name="Berger F."/>
        </authorList>
    </citation>
    <scope>NUCLEOTIDE SEQUENCE [LARGE SCALE GENOMIC DNA]</scope>
    <source>
        <strain evidence="4">Tak-1</strain>
    </source>
</reference>
<reference evidence="1" key="2">
    <citation type="journal article" date="2019" name="Curr. Biol.">
        <title>Chromatin organization in early land plants reveals an ancestral association between H3K27me3, transposons, and constitutive heterochromatin.</title>
        <authorList>
            <person name="Montgomery S.A."/>
            <person name="Tanizawa Y."/>
            <person name="Galik B."/>
            <person name="Wang N."/>
            <person name="Ito T."/>
            <person name="Mochizuki T."/>
            <person name="Akimcheva S."/>
            <person name="Bowman J."/>
            <person name="Cognat V."/>
            <person name="Drouard L."/>
            <person name="Ekker H."/>
            <person name="Houng S."/>
            <person name="Kohchi T."/>
            <person name="Lin S."/>
            <person name="Liu L.D."/>
            <person name="Nakamura Y."/>
            <person name="Valeeva L.R."/>
            <person name="Shakirov E.V."/>
            <person name="Shippen D.E."/>
            <person name="Wei W."/>
            <person name="Yagura M."/>
            <person name="Yamaoka S."/>
            <person name="Yamato K.T."/>
            <person name="Liu C."/>
            <person name="Berger F."/>
        </authorList>
    </citation>
    <scope>NUCLEOTIDE SEQUENCE [LARGE SCALE GENOMIC DNA]</scope>
    <source>
        <strain evidence="1">Tak-1</strain>
    </source>
</reference>
<evidence type="ECO:0000313" key="4">
    <source>
        <dbReference type="Proteomes" id="UP001162541"/>
    </source>
</evidence>
<name>A0A176WNV0_MARPO</name>
<gene>
    <name evidence="2" type="ORF">AXG93_2528s1980</name>
    <name evidence="1" type="ORF">Mp_3g09440</name>
</gene>
<organism evidence="2 3">
    <name type="scientific">Marchantia polymorpha subsp. ruderalis</name>
    <dbReference type="NCBI Taxonomy" id="1480154"/>
    <lineage>
        <taxon>Eukaryota</taxon>
        <taxon>Viridiplantae</taxon>
        <taxon>Streptophyta</taxon>
        <taxon>Embryophyta</taxon>
        <taxon>Marchantiophyta</taxon>
        <taxon>Marchantiopsida</taxon>
        <taxon>Marchantiidae</taxon>
        <taxon>Marchantiales</taxon>
        <taxon>Marchantiaceae</taxon>
        <taxon>Marchantia</taxon>
    </lineage>
</organism>
<dbReference type="AlphaFoldDB" id="A0A176WNV0"/>
<evidence type="ECO:0000313" key="2">
    <source>
        <dbReference type="EMBL" id="OAE34830.1"/>
    </source>
</evidence>